<dbReference type="PANTHER" id="PTHR36520:SF2">
    <property type="entry name" value="CONSERVED SECRETED PROTEIN"/>
    <property type="match status" value="1"/>
</dbReference>
<dbReference type="InterPro" id="IPR055470">
    <property type="entry name" value="DUF7042"/>
</dbReference>
<evidence type="ECO:0000313" key="5">
    <source>
        <dbReference type="EMBL" id="CAD6198591.1"/>
    </source>
</evidence>
<dbReference type="AlphaFoldDB" id="A0A8S1HVN9"/>
<organism evidence="5 6">
    <name type="scientific">Caenorhabditis auriculariae</name>
    <dbReference type="NCBI Taxonomy" id="2777116"/>
    <lineage>
        <taxon>Eukaryota</taxon>
        <taxon>Metazoa</taxon>
        <taxon>Ecdysozoa</taxon>
        <taxon>Nematoda</taxon>
        <taxon>Chromadorea</taxon>
        <taxon>Rhabditida</taxon>
        <taxon>Rhabditina</taxon>
        <taxon>Rhabditomorpha</taxon>
        <taxon>Rhabditoidea</taxon>
        <taxon>Rhabditidae</taxon>
        <taxon>Peloderinae</taxon>
        <taxon>Caenorhabditis</taxon>
    </lineage>
</organism>
<sequence length="840" mass="94890">MKPRPLLLLLLLAIGCHSSNDDLMARDEEAVDDDDVDDESKKENIYEFLYKRMKQDVIPKKRLAPQIYTIPGPQEPLPGRSHMGDYWPVFPFQNQYSGGVDLDPSISRHIGGDMNIAIPSWGILDIYGRFFNRIADTTTKFGYMNHPVNMMDLEPEDFVKLMSDPSMHYNRNAHPRLPLGRLAKNYVPLNCKPPLCNPYQHTFGVGIEHDFGGSDGVEGDIDVPLPISKGVAYRFPFAGKVYYHFDNITVTYGQNLAPIDPISSLFDYQKTRDPALRIPRQRRSVPEYAMFDKMPQRRFRKIKIKIPILVVDHVEIAPNPIPRRLSTVPNYYLPGASTILPSQRRIRRSVSITPTSISDYGDCYLKDGTSYVLGRKQMGRPICFRCVTAILRSPNILHLAHQSGSTNVEPSSCGGIDGRFAVSYTMQRTNLTCEDGQGTTADNCDVTSRLLVKFRNCSFPDFEMSLRCLGSWEERGGGGVRYVIMQNEENEEYRCGLLLRDGATATVHFANDSSCSKLSVSNSFETYRFRPEFSGKPFSPCQFPKWMRGEFDTLSVTANELQYFQTGVGAVPIISYCVHAFDERVMVYSETKCGEPLGYHCLWFNARSQNLIEFKTTTPNESSNSSTCLEDEKWQESPWTTSVIRKADAYPCGIFGSFSTPSELRTTASECYNVTFKCDEASRMEISAYDCSSGTVYDAREYKCLASWRDGTHLFIFTARGDSHSCFITQYHKGRLYLASTGIQCDREHNFNEHTDTTVVVEESASCNANKPTTLKPKSRKPTKTTAISQKIEVETTTSTTQVPTIAPVESDLSWMSETTSSSTGRKFLICCLFLLYFVY</sequence>
<name>A0A8S1HVN9_9PELO</name>
<dbReference type="Pfam" id="PF23073">
    <property type="entry name" value="DUF7045"/>
    <property type="match status" value="1"/>
</dbReference>
<protein>
    <submittedName>
        <fullName evidence="5">Uncharacterized protein</fullName>
    </submittedName>
</protein>
<evidence type="ECO:0000259" key="2">
    <source>
        <dbReference type="Pfam" id="PF23069"/>
    </source>
</evidence>
<feature type="signal peptide" evidence="1">
    <location>
        <begin position="1"/>
        <end position="18"/>
    </location>
</feature>
<dbReference type="Pfam" id="PF23069">
    <property type="entry name" value="DUF7042"/>
    <property type="match status" value="1"/>
</dbReference>
<dbReference type="PANTHER" id="PTHR36520">
    <property type="entry name" value="PROTEIN CBG13000-RELATED"/>
    <property type="match status" value="1"/>
</dbReference>
<feature type="domain" description="DUF7045" evidence="4">
    <location>
        <begin position="652"/>
        <end position="751"/>
    </location>
</feature>
<evidence type="ECO:0000259" key="3">
    <source>
        <dbReference type="Pfam" id="PF23070"/>
    </source>
</evidence>
<accession>A0A8S1HVN9</accession>
<gene>
    <name evidence="5" type="ORF">CAUJ_LOCUS14497</name>
</gene>
<evidence type="ECO:0000259" key="4">
    <source>
        <dbReference type="Pfam" id="PF23073"/>
    </source>
</evidence>
<evidence type="ECO:0000256" key="1">
    <source>
        <dbReference type="SAM" id="SignalP"/>
    </source>
</evidence>
<reference evidence="5" key="1">
    <citation type="submission" date="2020-10" db="EMBL/GenBank/DDBJ databases">
        <authorList>
            <person name="Kikuchi T."/>
        </authorList>
    </citation>
    <scope>NUCLEOTIDE SEQUENCE</scope>
    <source>
        <strain evidence="5">NKZ352</strain>
    </source>
</reference>
<dbReference type="Pfam" id="PF23070">
    <property type="entry name" value="DUF7043"/>
    <property type="match status" value="1"/>
</dbReference>
<evidence type="ECO:0000313" key="6">
    <source>
        <dbReference type="Proteomes" id="UP000835052"/>
    </source>
</evidence>
<dbReference type="OrthoDB" id="6380161at2759"/>
<keyword evidence="6" id="KW-1185">Reference proteome</keyword>
<proteinExistence type="predicted"/>
<feature type="domain" description="DUF7043" evidence="3">
    <location>
        <begin position="538"/>
        <end position="641"/>
    </location>
</feature>
<dbReference type="Proteomes" id="UP000835052">
    <property type="component" value="Unassembled WGS sequence"/>
</dbReference>
<dbReference type="PROSITE" id="PS51257">
    <property type="entry name" value="PROKAR_LIPOPROTEIN"/>
    <property type="match status" value="1"/>
</dbReference>
<comment type="caution">
    <text evidence="5">The sequence shown here is derived from an EMBL/GenBank/DDBJ whole genome shotgun (WGS) entry which is preliminary data.</text>
</comment>
<dbReference type="InterPro" id="IPR055473">
    <property type="entry name" value="DUF7045"/>
</dbReference>
<feature type="chain" id="PRO_5035938017" evidence="1">
    <location>
        <begin position="19"/>
        <end position="840"/>
    </location>
</feature>
<keyword evidence="1" id="KW-0732">Signal</keyword>
<dbReference type="EMBL" id="CAJGYM010000131">
    <property type="protein sequence ID" value="CAD6198591.1"/>
    <property type="molecule type" value="Genomic_DNA"/>
</dbReference>
<feature type="domain" description="DUF7042" evidence="2">
    <location>
        <begin position="410"/>
        <end position="530"/>
    </location>
</feature>
<dbReference type="InterPro" id="IPR055471">
    <property type="entry name" value="DUF7043"/>
</dbReference>